<proteinExistence type="predicted"/>
<dbReference type="InterPro" id="IPR008571">
    <property type="entry name" value="HerA-like"/>
</dbReference>
<feature type="domain" description="Helicase HerA central" evidence="2">
    <location>
        <begin position="130"/>
        <end position="409"/>
    </location>
</feature>
<feature type="region of interest" description="Disordered" evidence="1">
    <location>
        <begin position="550"/>
        <end position="570"/>
    </location>
</feature>
<protein>
    <submittedName>
        <fullName evidence="3">ATPase</fullName>
    </submittedName>
</protein>
<reference evidence="4" key="1">
    <citation type="journal article" date="2019" name="Int. J. Syst. Evol. Microbiol.">
        <title>The Global Catalogue of Microorganisms (GCM) 10K type strain sequencing project: providing services to taxonomists for standard genome sequencing and annotation.</title>
        <authorList>
            <consortium name="The Broad Institute Genomics Platform"/>
            <consortium name="The Broad Institute Genome Sequencing Center for Infectious Disease"/>
            <person name="Wu L."/>
            <person name="Ma J."/>
        </authorList>
    </citation>
    <scope>NUCLEOTIDE SEQUENCE [LARGE SCALE GENOMIC DNA]</scope>
    <source>
        <strain evidence="4">JCM 32306</strain>
    </source>
</reference>
<comment type="caution">
    <text evidence="3">The sequence shown here is derived from an EMBL/GenBank/DDBJ whole genome shotgun (WGS) entry which is preliminary data.</text>
</comment>
<dbReference type="EMBL" id="BMQX01000040">
    <property type="protein sequence ID" value="GGQ33787.1"/>
    <property type="molecule type" value="Genomic_DNA"/>
</dbReference>
<evidence type="ECO:0000313" key="3">
    <source>
        <dbReference type="EMBL" id="GGQ33787.1"/>
    </source>
</evidence>
<evidence type="ECO:0000256" key="1">
    <source>
        <dbReference type="SAM" id="MobiDB-lite"/>
    </source>
</evidence>
<dbReference type="InterPro" id="IPR002789">
    <property type="entry name" value="HerA_central"/>
</dbReference>
<name>A0ABQ2RL84_9GAMM</name>
<evidence type="ECO:0000313" key="4">
    <source>
        <dbReference type="Proteomes" id="UP000619118"/>
    </source>
</evidence>
<dbReference type="PANTHER" id="PTHR42957">
    <property type="entry name" value="HELICASE MJ1565-RELATED"/>
    <property type="match status" value="1"/>
</dbReference>
<dbReference type="Pfam" id="PF01935">
    <property type="entry name" value="DUF87"/>
    <property type="match status" value="1"/>
</dbReference>
<dbReference type="Gene3D" id="3.40.50.300">
    <property type="entry name" value="P-loop containing nucleotide triphosphate hydrolases"/>
    <property type="match status" value="2"/>
</dbReference>
<gene>
    <name evidence="3" type="ORF">GCM10009411_36520</name>
</gene>
<dbReference type="SUPFAM" id="SSF52540">
    <property type="entry name" value="P-loop containing nucleoside triphosphate hydrolases"/>
    <property type="match status" value="1"/>
</dbReference>
<dbReference type="Proteomes" id="UP000619118">
    <property type="component" value="Unassembled WGS sequence"/>
</dbReference>
<evidence type="ECO:0000259" key="2">
    <source>
        <dbReference type="Pfam" id="PF01935"/>
    </source>
</evidence>
<accession>A0ABQ2RL84</accession>
<organism evidence="3 4">
    <name type="scientific">Shewanella litoralis</name>
    <dbReference type="NCBI Taxonomy" id="2282700"/>
    <lineage>
        <taxon>Bacteria</taxon>
        <taxon>Pseudomonadati</taxon>
        <taxon>Pseudomonadota</taxon>
        <taxon>Gammaproteobacteria</taxon>
        <taxon>Alteromonadales</taxon>
        <taxon>Shewanellaceae</taxon>
        <taxon>Shewanella</taxon>
    </lineage>
</organism>
<dbReference type="RefSeq" id="WP_160054543.1">
    <property type="nucleotide sequence ID" value="NZ_BMQX01000040.1"/>
</dbReference>
<dbReference type="InterPro" id="IPR027417">
    <property type="entry name" value="P-loop_NTPase"/>
</dbReference>
<sequence>MSKNPTLLGKIISVSGSSITVELTSQVRSGLLIIEGKTHRVGQVGSFVRIPQGYNNLFGVISETNESPSPTDERKEFDQKRIIKVELVGESIGYDFERGISQYPSINEEVHLVTEDDLKRIYGEKSNGQVVIGKLSSSDSINVSVDLDSLVSRHSAVLGSTGSGKSTSVSSLIRAIITSHTSEIVMPSARIVLFDIHGEYAAALGDIASVFSITPAKNEDNFYIPYWCVSPYSLCNFLCGHNESLSNKFIELVIEEKKQYATKHPELAIDPIKVTSMTPLPFRLKNIWYDLSHYDNVNYNENTKTTPSYKDIGAAEDLRAPVFNPPGNASNPPFKGGKQIWQKQLEQMRAILLDSQYSFLLNPGDWNPDSNNEIEKDLPELISAWLTNNNPVTILNLSGMPSSRLELLLGSVVEVLFESAIWGRYLDDGMNKKPLLLVMEEAHRYLSSENTGLAKSLIRRIAKEGRKFGVGSMLVSQRPSEIDETILSQCGTLFSLRINNSTDRARVKSAMADGLSGIIDALPILRTGEAIVTGEAAKLPMRFKFRIPQEGQFPDSKDPKIADSWSKEPQQSNFKELVNCWRLQDTKPSLPVNDNQPKEGK</sequence>
<keyword evidence="4" id="KW-1185">Reference proteome</keyword>
<dbReference type="PANTHER" id="PTHR42957:SF1">
    <property type="entry name" value="HELICASE MJ1565-RELATED"/>
    <property type="match status" value="1"/>
</dbReference>